<name>A0A4E0R857_FASHE</name>
<dbReference type="EMBL" id="JXXN02003128">
    <property type="protein sequence ID" value="THD21931.1"/>
    <property type="molecule type" value="Genomic_DNA"/>
</dbReference>
<organism evidence="2 3">
    <name type="scientific">Fasciola hepatica</name>
    <name type="common">Liver fluke</name>
    <dbReference type="NCBI Taxonomy" id="6192"/>
    <lineage>
        <taxon>Eukaryota</taxon>
        <taxon>Metazoa</taxon>
        <taxon>Spiralia</taxon>
        <taxon>Lophotrochozoa</taxon>
        <taxon>Platyhelminthes</taxon>
        <taxon>Trematoda</taxon>
        <taxon>Digenea</taxon>
        <taxon>Plagiorchiida</taxon>
        <taxon>Echinostomata</taxon>
        <taxon>Echinostomatoidea</taxon>
        <taxon>Fasciolidae</taxon>
        <taxon>Fasciola</taxon>
    </lineage>
</organism>
<dbReference type="GO" id="GO:0000339">
    <property type="term" value="F:RNA cap binding"/>
    <property type="evidence" value="ECO:0007669"/>
    <property type="project" value="InterPro"/>
</dbReference>
<dbReference type="InterPro" id="IPR006607">
    <property type="entry name" value="DM15"/>
</dbReference>
<sequence length="781" mass="86438">MKQLGASTDSVIQACCTSSAVELDISRGLIRRRNPLLLCNSVFGEICLSRLTPVCVSSVPVHPPFCQTQPACTASEAHVPLAANASSNVSLPLCCVSGAAETAASGVTSGGAPGTHGSSDTVWHKVEKKQRPNRTKNTLALPHQSLGTCPRASRRQRNESTCSEFSENDDEDLLNYLIVIVPRRAGQRDRDGSGTKRHQSRELSVKGLVKEDFASESSSSSPSRSPTRVDQTKISAYSHTTGHSSLEHGGNISARLLAKHPSGDRYPNPDYQSRAKPMLNCFRRYVSSDVSEHSGSYKEKNNIVSPEEFETIKQAASSVSTEAQLYFPDEALTNDSTAVPNDTRISLTVTSPSSLPFFYPNSLPPAPSSLATTSNWVPPAPLPAYPVCFPQSDVTESNEVYNPSITSSQAEQQLEAEKAVAALVAEVSRAAAASSKKSVKKTVEEKKRTTKRAVKRRMTGFYPAQVQSTGQKKRDEMDVRFAFDIDARVPTSQSHSSDATRTSIKAVSDSESGRVRSSRTVVSMASDISTCGTTVIISTAPTDDDESSETVPDQVPTPSQTDGNKHVRRNASSAPEKSSKTFTNHMSMSRLRARGLTSRHYMRYRAACLADRERAGPGQSQEMNTLYRFWSFFLRDNFFTRIYKEFRRYALEDADAGYRYGLECLFRFYSYGLERRFKCSLYKDFQKETLRDYNNGHLYGLEKFWALLHYSGRRVEMDPQLVKLLRKYRMTEDFRANFEVPDGFYGYRKRLPSASASVTVNMPQRTASNRNSPAVPDTVSS</sequence>
<proteinExistence type="predicted"/>
<evidence type="ECO:0000313" key="2">
    <source>
        <dbReference type="EMBL" id="THD21931.1"/>
    </source>
</evidence>
<feature type="region of interest" description="Disordered" evidence="1">
    <location>
        <begin position="126"/>
        <end position="166"/>
    </location>
</feature>
<feature type="compositionally biased region" description="Polar residues" evidence="1">
    <location>
        <begin position="570"/>
        <end position="585"/>
    </location>
</feature>
<keyword evidence="3" id="KW-1185">Reference proteome</keyword>
<feature type="region of interest" description="Disordered" evidence="1">
    <location>
        <begin position="489"/>
        <end position="523"/>
    </location>
</feature>
<feature type="compositionally biased region" description="Basic and acidic residues" evidence="1">
    <location>
        <begin position="186"/>
        <end position="213"/>
    </location>
</feature>
<feature type="compositionally biased region" description="Low complexity" evidence="1">
    <location>
        <begin position="215"/>
        <end position="226"/>
    </location>
</feature>
<feature type="region of interest" description="Disordered" evidence="1">
    <location>
        <begin position="538"/>
        <end position="585"/>
    </location>
</feature>
<gene>
    <name evidence="2" type="ORF">D915_007502</name>
</gene>
<protein>
    <submittedName>
        <fullName evidence="2">La protein 1</fullName>
    </submittedName>
</protein>
<feature type="region of interest" description="Disordered" evidence="1">
    <location>
        <begin position="186"/>
        <end position="231"/>
    </location>
</feature>
<feature type="compositionally biased region" description="Polar residues" evidence="1">
    <location>
        <begin position="490"/>
        <end position="505"/>
    </location>
</feature>
<evidence type="ECO:0000313" key="3">
    <source>
        <dbReference type="Proteomes" id="UP000230066"/>
    </source>
</evidence>
<comment type="caution">
    <text evidence="2">The sequence shown here is derived from an EMBL/GenBank/DDBJ whole genome shotgun (WGS) entry which is preliminary data.</text>
</comment>
<dbReference type="AlphaFoldDB" id="A0A4E0R857"/>
<dbReference type="GO" id="GO:0048255">
    <property type="term" value="P:mRNA stabilization"/>
    <property type="evidence" value="ECO:0007669"/>
    <property type="project" value="InterPro"/>
</dbReference>
<dbReference type="SMART" id="SM00684">
    <property type="entry name" value="DM15"/>
    <property type="match status" value="3"/>
</dbReference>
<dbReference type="Proteomes" id="UP000230066">
    <property type="component" value="Unassembled WGS sequence"/>
</dbReference>
<reference evidence="2" key="1">
    <citation type="submission" date="2019-03" db="EMBL/GenBank/DDBJ databases">
        <title>Improved annotation for the trematode Fasciola hepatica.</title>
        <authorList>
            <person name="Choi Y.-J."/>
            <person name="Martin J."/>
            <person name="Mitreva M."/>
        </authorList>
    </citation>
    <scope>NUCLEOTIDE SEQUENCE [LARGE SCALE GENOMIC DNA]</scope>
</reference>
<feature type="region of interest" description="Disordered" evidence="1">
    <location>
        <begin position="761"/>
        <end position="781"/>
    </location>
</feature>
<evidence type="ECO:0000256" key="1">
    <source>
        <dbReference type="SAM" id="MobiDB-lite"/>
    </source>
</evidence>
<accession>A0A4E0R857</accession>
<dbReference type="Pfam" id="PF21071">
    <property type="entry name" value="LARP1_HEAT"/>
    <property type="match status" value="1"/>
</dbReference>